<accession>A0A511T649</accession>
<evidence type="ECO:0000313" key="2">
    <source>
        <dbReference type="EMBL" id="GEN09635.1"/>
    </source>
</evidence>
<dbReference type="AlphaFoldDB" id="A0A511T649"/>
<feature type="region of interest" description="Disordered" evidence="1">
    <location>
        <begin position="1"/>
        <end position="66"/>
    </location>
</feature>
<sequence>MGAEKRITVEVSPATRMTGGASEEERATVTERSRLTRPLGMGSAAAATPDTRMSESANLKGWSNGA</sequence>
<dbReference type="EMBL" id="BJXR01000034">
    <property type="protein sequence ID" value="GEN09635.1"/>
    <property type="molecule type" value="Genomic_DNA"/>
</dbReference>
<evidence type="ECO:0000256" key="1">
    <source>
        <dbReference type="SAM" id="MobiDB-lite"/>
    </source>
</evidence>
<feature type="compositionally biased region" description="Basic and acidic residues" evidence="1">
    <location>
        <begin position="23"/>
        <end position="34"/>
    </location>
</feature>
<proteinExistence type="predicted"/>
<name>A0A511T649_MYXFU</name>
<gene>
    <name evidence="2" type="ORF">MFU01_46720</name>
</gene>
<organism evidence="2 3">
    <name type="scientific">Myxococcus fulvus</name>
    <dbReference type="NCBI Taxonomy" id="33"/>
    <lineage>
        <taxon>Bacteria</taxon>
        <taxon>Pseudomonadati</taxon>
        <taxon>Myxococcota</taxon>
        <taxon>Myxococcia</taxon>
        <taxon>Myxococcales</taxon>
        <taxon>Cystobacterineae</taxon>
        <taxon>Myxococcaceae</taxon>
        <taxon>Myxococcus</taxon>
    </lineage>
</organism>
<protein>
    <submittedName>
        <fullName evidence="2">Uncharacterized protein</fullName>
    </submittedName>
</protein>
<dbReference type="Proteomes" id="UP000321514">
    <property type="component" value="Unassembled WGS sequence"/>
</dbReference>
<reference evidence="2 3" key="1">
    <citation type="submission" date="2019-07" db="EMBL/GenBank/DDBJ databases">
        <title>Whole genome shotgun sequence of Myxococcus fulvus NBRC 100333.</title>
        <authorList>
            <person name="Hosoyama A."/>
            <person name="Uohara A."/>
            <person name="Ohji S."/>
            <person name="Ichikawa N."/>
        </authorList>
    </citation>
    <scope>NUCLEOTIDE SEQUENCE [LARGE SCALE GENOMIC DNA]</scope>
    <source>
        <strain evidence="2 3">NBRC 100333</strain>
    </source>
</reference>
<evidence type="ECO:0000313" key="3">
    <source>
        <dbReference type="Proteomes" id="UP000321514"/>
    </source>
</evidence>
<comment type="caution">
    <text evidence="2">The sequence shown here is derived from an EMBL/GenBank/DDBJ whole genome shotgun (WGS) entry which is preliminary data.</text>
</comment>